<dbReference type="EMBL" id="BTSX01000006">
    <property type="protein sequence ID" value="GMT05655.1"/>
    <property type="molecule type" value="Genomic_DNA"/>
</dbReference>
<feature type="non-terminal residue" evidence="1">
    <location>
        <position position="97"/>
    </location>
</feature>
<keyword evidence="2" id="KW-1185">Reference proteome</keyword>
<sequence length="97" mass="11232">SLPLCFYSSSFFVIIMFDKGDGIIDQPIITEEDRIRSKAKAHSTTIRAVVEAEREEQRISHHEDQRLDLSGLSPEMRDHIFSFCYWKDLNGVSRGTR</sequence>
<accession>A0AAV5UID3</accession>
<evidence type="ECO:0000313" key="1">
    <source>
        <dbReference type="EMBL" id="GMT05655.1"/>
    </source>
</evidence>
<name>A0AAV5UID3_9BILA</name>
<protein>
    <submittedName>
        <fullName evidence="1">Uncharacterized protein</fullName>
    </submittedName>
</protein>
<reference evidence="1" key="1">
    <citation type="submission" date="2023-10" db="EMBL/GenBank/DDBJ databases">
        <title>Genome assembly of Pristionchus species.</title>
        <authorList>
            <person name="Yoshida K."/>
            <person name="Sommer R.J."/>
        </authorList>
    </citation>
    <scope>NUCLEOTIDE SEQUENCE</scope>
    <source>
        <strain evidence="1">RS0144</strain>
    </source>
</reference>
<dbReference type="Proteomes" id="UP001432027">
    <property type="component" value="Unassembled WGS sequence"/>
</dbReference>
<feature type="non-terminal residue" evidence="1">
    <location>
        <position position="1"/>
    </location>
</feature>
<evidence type="ECO:0000313" key="2">
    <source>
        <dbReference type="Proteomes" id="UP001432027"/>
    </source>
</evidence>
<organism evidence="1 2">
    <name type="scientific">Pristionchus entomophagus</name>
    <dbReference type="NCBI Taxonomy" id="358040"/>
    <lineage>
        <taxon>Eukaryota</taxon>
        <taxon>Metazoa</taxon>
        <taxon>Ecdysozoa</taxon>
        <taxon>Nematoda</taxon>
        <taxon>Chromadorea</taxon>
        <taxon>Rhabditida</taxon>
        <taxon>Rhabditina</taxon>
        <taxon>Diplogasteromorpha</taxon>
        <taxon>Diplogasteroidea</taxon>
        <taxon>Neodiplogasteridae</taxon>
        <taxon>Pristionchus</taxon>
    </lineage>
</organism>
<gene>
    <name evidence="1" type="ORF">PENTCL1PPCAC_27829</name>
</gene>
<proteinExistence type="predicted"/>
<dbReference type="AlphaFoldDB" id="A0AAV5UID3"/>
<comment type="caution">
    <text evidence="1">The sequence shown here is derived from an EMBL/GenBank/DDBJ whole genome shotgun (WGS) entry which is preliminary data.</text>
</comment>